<accession>A0ABU8SHD2</accession>
<dbReference type="RefSeq" id="WP_339969604.1">
    <property type="nucleotide sequence ID" value="NZ_JAWMWG010000001.1"/>
</dbReference>
<name>A0ABU8SHD2_9LACO</name>
<gene>
    <name evidence="1" type="ORF">R4Y45_04230</name>
</gene>
<evidence type="ECO:0000313" key="1">
    <source>
        <dbReference type="EMBL" id="MEJ6348435.1"/>
    </source>
</evidence>
<reference evidence="1 2" key="1">
    <citation type="submission" date="2023-10" db="EMBL/GenBank/DDBJ databases">
        <title>Holzapfeliella saturejae sp. nov. isolated from Satureja montana flowers.</title>
        <authorList>
            <person name="Alcantara C."/>
            <person name="Zuniga M."/>
            <person name="Landete J.M."/>
            <person name="Monedero V."/>
        </authorList>
    </citation>
    <scope>NUCLEOTIDE SEQUENCE [LARGE SCALE GENOMIC DNA]</scope>
    <source>
        <strain evidence="1 2">He02</strain>
    </source>
</reference>
<organism evidence="1 2">
    <name type="scientific">Holzapfeliella saturejae</name>
    <dbReference type="NCBI Taxonomy" id="3082953"/>
    <lineage>
        <taxon>Bacteria</taxon>
        <taxon>Bacillati</taxon>
        <taxon>Bacillota</taxon>
        <taxon>Bacilli</taxon>
        <taxon>Lactobacillales</taxon>
        <taxon>Lactobacillaceae</taxon>
        <taxon>Holzapfeliella</taxon>
    </lineage>
</organism>
<dbReference type="EMBL" id="JAWMWG010000001">
    <property type="protein sequence ID" value="MEJ6348435.1"/>
    <property type="molecule type" value="Genomic_DNA"/>
</dbReference>
<keyword evidence="2" id="KW-1185">Reference proteome</keyword>
<dbReference type="Proteomes" id="UP001377804">
    <property type="component" value="Unassembled WGS sequence"/>
</dbReference>
<comment type="caution">
    <text evidence="1">The sequence shown here is derived from an EMBL/GenBank/DDBJ whole genome shotgun (WGS) entry which is preliminary data.</text>
</comment>
<sequence>MKQFDLNRNDIINDTITVNSRNKKPVIQLITNKDQNQMKLNIAANKPRTTSTIQILDEKGNQVVDRVVGNSDVINESINTDLKDNYTIKISSSSSSSITSTFNQFNSKQKQATFVVKNSYLNLIN</sequence>
<protein>
    <submittedName>
        <fullName evidence="1">Uncharacterized protein</fullName>
    </submittedName>
</protein>
<evidence type="ECO:0000313" key="2">
    <source>
        <dbReference type="Proteomes" id="UP001377804"/>
    </source>
</evidence>
<proteinExistence type="predicted"/>